<accession>A0A545U769</accession>
<keyword evidence="6" id="KW-0680">Restriction system</keyword>
<comment type="catalytic activity">
    <reaction evidence="7">
        <text>a 2'-deoxyadenosine in DNA + S-adenosyl-L-methionine = an N(6)-methyl-2'-deoxyadenosine in DNA + S-adenosyl-L-homocysteine + H(+)</text>
        <dbReference type="Rhea" id="RHEA:15197"/>
        <dbReference type="Rhea" id="RHEA-COMP:12418"/>
        <dbReference type="Rhea" id="RHEA-COMP:12419"/>
        <dbReference type="ChEBI" id="CHEBI:15378"/>
        <dbReference type="ChEBI" id="CHEBI:57856"/>
        <dbReference type="ChEBI" id="CHEBI:59789"/>
        <dbReference type="ChEBI" id="CHEBI:90615"/>
        <dbReference type="ChEBI" id="CHEBI:90616"/>
        <dbReference type="EC" id="2.1.1.72"/>
    </reaction>
</comment>
<keyword evidence="11" id="KW-1185">Reference proteome</keyword>
<evidence type="ECO:0000259" key="9">
    <source>
        <dbReference type="Pfam" id="PF02384"/>
    </source>
</evidence>
<keyword evidence="8" id="KW-0175">Coiled coil</keyword>
<dbReference type="Gene3D" id="1.20.1260.30">
    <property type="match status" value="1"/>
</dbReference>
<dbReference type="AlphaFoldDB" id="A0A545U769"/>
<organism evidence="10 11">
    <name type="scientific">Aliikangiella coralliicola</name>
    <dbReference type="NCBI Taxonomy" id="2592383"/>
    <lineage>
        <taxon>Bacteria</taxon>
        <taxon>Pseudomonadati</taxon>
        <taxon>Pseudomonadota</taxon>
        <taxon>Gammaproteobacteria</taxon>
        <taxon>Oceanospirillales</taxon>
        <taxon>Pleioneaceae</taxon>
        <taxon>Aliikangiella</taxon>
    </lineage>
</organism>
<dbReference type="Proteomes" id="UP000315439">
    <property type="component" value="Unassembled WGS sequence"/>
</dbReference>
<evidence type="ECO:0000313" key="10">
    <source>
        <dbReference type="EMBL" id="TQV85317.1"/>
    </source>
</evidence>
<comment type="similarity">
    <text evidence="1">Belongs to the N(4)/N(6)-methyltransferase family.</text>
</comment>
<dbReference type="PANTHER" id="PTHR42933">
    <property type="entry name" value="SLR6095 PROTEIN"/>
    <property type="match status" value="1"/>
</dbReference>
<evidence type="ECO:0000256" key="3">
    <source>
        <dbReference type="ARBA" id="ARBA00022603"/>
    </source>
</evidence>
<evidence type="ECO:0000256" key="5">
    <source>
        <dbReference type="ARBA" id="ARBA00022691"/>
    </source>
</evidence>
<dbReference type="Pfam" id="PF02384">
    <property type="entry name" value="N6_Mtase"/>
    <property type="match status" value="1"/>
</dbReference>
<comment type="caution">
    <text evidence="10">The sequence shown here is derived from an EMBL/GenBank/DDBJ whole genome shotgun (WGS) entry which is preliminary data.</text>
</comment>
<evidence type="ECO:0000256" key="4">
    <source>
        <dbReference type="ARBA" id="ARBA00022679"/>
    </source>
</evidence>
<feature type="domain" description="DNA methylase adenine-specific" evidence="9">
    <location>
        <begin position="141"/>
        <end position="482"/>
    </location>
</feature>
<dbReference type="PRINTS" id="PR00507">
    <property type="entry name" value="N12N6MTFRASE"/>
</dbReference>
<dbReference type="InterPro" id="IPR003356">
    <property type="entry name" value="DNA_methylase_A-5"/>
</dbReference>
<dbReference type="EMBL" id="VIKS01000012">
    <property type="protein sequence ID" value="TQV85317.1"/>
    <property type="molecule type" value="Genomic_DNA"/>
</dbReference>
<sequence length="518" mass="59420">MDCRMTESAKFNIARQRIYPLLDKCFDDLSECVSEEDCCGLLLTVLCVSFLSTEKTSYIRQLYRRRKQKGNGKRIERCLTQLTATNPSLFIDLEINVFEVFQFNSEKLGNISQRDQLLKKLIENFSRIETEVNKNRSRYVDIFSHAANYVIGKTIEKNPKHIGQFVTPREISSLLAQLLAARPGESICDPTCGYGLTLTHFISADNSQLGDRAFDLYGQEINKKTWAIAKLNLLLHGSSEHQIKLGDTIRNPRLLDEESHLQCFDIVVADPPSNLENWGAEMAENDKYNRFSRGLPPKLRGDFSFVLHMLKTLKKDTGRMAIIVPHGVLFRGATEENIRQKLVDENLLEAIIGLPEKLFYGSNASVAILIFRKKKNHADGLTKNILFIDFSRRFEVANGRRKLGKKNVNQIIDTYHKHIRSDFSKTNTEKKIKDSVRINRVKEAEIEYSVKSTFMYVASVEEVRQNGYNLNIPQYIDTSREKLEIDLDAVMKDRKKLKKRLSEIESEIAKGFTELGYG</sequence>
<evidence type="ECO:0000256" key="6">
    <source>
        <dbReference type="ARBA" id="ARBA00022747"/>
    </source>
</evidence>
<dbReference type="EC" id="2.1.1.72" evidence="2"/>
<evidence type="ECO:0000256" key="2">
    <source>
        <dbReference type="ARBA" id="ARBA00011900"/>
    </source>
</evidence>
<dbReference type="InterPro" id="IPR029063">
    <property type="entry name" value="SAM-dependent_MTases_sf"/>
</dbReference>
<keyword evidence="3 10" id="KW-0489">Methyltransferase</keyword>
<keyword evidence="4" id="KW-0808">Transferase</keyword>
<dbReference type="SUPFAM" id="SSF53335">
    <property type="entry name" value="S-adenosyl-L-methionine-dependent methyltransferases"/>
    <property type="match status" value="1"/>
</dbReference>
<dbReference type="Gene3D" id="3.40.50.150">
    <property type="entry name" value="Vaccinia Virus protein VP39"/>
    <property type="match status" value="1"/>
</dbReference>
<protein>
    <recommendedName>
        <fullName evidence="2">site-specific DNA-methyltransferase (adenine-specific)</fullName>
        <ecNumber evidence="2">2.1.1.72</ecNumber>
    </recommendedName>
</protein>
<evidence type="ECO:0000313" key="11">
    <source>
        <dbReference type="Proteomes" id="UP000315439"/>
    </source>
</evidence>
<dbReference type="GO" id="GO:0008170">
    <property type="term" value="F:N-methyltransferase activity"/>
    <property type="evidence" value="ECO:0007669"/>
    <property type="project" value="InterPro"/>
</dbReference>
<gene>
    <name evidence="10" type="ORF">FLL46_19310</name>
</gene>
<dbReference type="GO" id="GO:0032259">
    <property type="term" value="P:methylation"/>
    <property type="evidence" value="ECO:0007669"/>
    <property type="project" value="UniProtKB-KW"/>
</dbReference>
<dbReference type="InterPro" id="IPR038333">
    <property type="entry name" value="T1MK-like_N_sf"/>
</dbReference>
<evidence type="ECO:0000256" key="1">
    <source>
        <dbReference type="ARBA" id="ARBA00006594"/>
    </source>
</evidence>
<proteinExistence type="inferred from homology"/>
<keyword evidence="5" id="KW-0949">S-adenosyl-L-methionine</keyword>
<reference evidence="10 11" key="1">
    <citation type="submission" date="2019-07" db="EMBL/GenBank/DDBJ databases">
        <title>Draft genome for Aliikangiella sp. M105.</title>
        <authorList>
            <person name="Wang G."/>
        </authorList>
    </citation>
    <scope>NUCLEOTIDE SEQUENCE [LARGE SCALE GENOMIC DNA]</scope>
    <source>
        <strain evidence="10 11">M105</strain>
    </source>
</reference>
<name>A0A545U769_9GAMM</name>
<dbReference type="OrthoDB" id="9784823at2"/>
<evidence type="ECO:0000256" key="8">
    <source>
        <dbReference type="SAM" id="Coils"/>
    </source>
</evidence>
<dbReference type="GO" id="GO:0009007">
    <property type="term" value="F:site-specific DNA-methyltransferase (adenine-specific) activity"/>
    <property type="evidence" value="ECO:0007669"/>
    <property type="project" value="UniProtKB-EC"/>
</dbReference>
<feature type="coiled-coil region" evidence="8">
    <location>
        <begin position="480"/>
        <end position="507"/>
    </location>
</feature>
<dbReference type="GO" id="GO:0003677">
    <property type="term" value="F:DNA binding"/>
    <property type="evidence" value="ECO:0007669"/>
    <property type="project" value="InterPro"/>
</dbReference>
<dbReference type="InterPro" id="IPR051537">
    <property type="entry name" value="DNA_Adenine_Mtase"/>
</dbReference>
<dbReference type="GO" id="GO:0009307">
    <property type="term" value="P:DNA restriction-modification system"/>
    <property type="evidence" value="ECO:0007669"/>
    <property type="project" value="UniProtKB-KW"/>
</dbReference>
<dbReference type="PANTHER" id="PTHR42933:SF3">
    <property type="entry name" value="TYPE I RESTRICTION ENZYME MJAVIII METHYLASE SUBUNIT"/>
    <property type="match status" value="1"/>
</dbReference>
<evidence type="ECO:0000256" key="7">
    <source>
        <dbReference type="ARBA" id="ARBA00047942"/>
    </source>
</evidence>